<reference evidence="1" key="2">
    <citation type="journal article" date="2015" name="Fish Shellfish Immunol.">
        <title>Early steps in the European eel (Anguilla anguilla)-Vibrio vulnificus interaction in the gills: Role of the RtxA13 toxin.</title>
        <authorList>
            <person name="Callol A."/>
            <person name="Pajuelo D."/>
            <person name="Ebbesson L."/>
            <person name="Teles M."/>
            <person name="MacKenzie S."/>
            <person name="Amaro C."/>
        </authorList>
    </citation>
    <scope>NUCLEOTIDE SEQUENCE</scope>
</reference>
<accession>A0A0E9XBD5</accession>
<organism evidence="1">
    <name type="scientific">Anguilla anguilla</name>
    <name type="common">European freshwater eel</name>
    <name type="synonym">Muraena anguilla</name>
    <dbReference type="NCBI Taxonomy" id="7936"/>
    <lineage>
        <taxon>Eukaryota</taxon>
        <taxon>Metazoa</taxon>
        <taxon>Chordata</taxon>
        <taxon>Craniata</taxon>
        <taxon>Vertebrata</taxon>
        <taxon>Euteleostomi</taxon>
        <taxon>Actinopterygii</taxon>
        <taxon>Neopterygii</taxon>
        <taxon>Teleostei</taxon>
        <taxon>Anguilliformes</taxon>
        <taxon>Anguillidae</taxon>
        <taxon>Anguilla</taxon>
    </lineage>
</organism>
<sequence length="50" mass="5162">MFSPSSGAAQWPAIEDCGCTGQLPGVNVYECEAGRSCKRASVLSEPSLGN</sequence>
<reference evidence="1" key="1">
    <citation type="submission" date="2014-11" db="EMBL/GenBank/DDBJ databases">
        <authorList>
            <person name="Amaro Gonzalez C."/>
        </authorList>
    </citation>
    <scope>NUCLEOTIDE SEQUENCE</scope>
</reference>
<proteinExistence type="predicted"/>
<dbReference type="AlphaFoldDB" id="A0A0E9XBD5"/>
<name>A0A0E9XBD5_ANGAN</name>
<evidence type="ECO:0000313" key="1">
    <source>
        <dbReference type="EMBL" id="JAH99155.1"/>
    </source>
</evidence>
<protein>
    <submittedName>
        <fullName evidence="1">Uncharacterized protein</fullName>
    </submittedName>
</protein>
<dbReference type="EMBL" id="GBXM01009422">
    <property type="protein sequence ID" value="JAH99155.1"/>
    <property type="molecule type" value="Transcribed_RNA"/>
</dbReference>